<name>A0A9X9M1I0_GULGU</name>
<feature type="non-terminal residue" evidence="1">
    <location>
        <position position="82"/>
    </location>
</feature>
<evidence type="ECO:0000313" key="1">
    <source>
        <dbReference type="EMBL" id="VCX18877.1"/>
    </source>
</evidence>
<dbReference type="AlphaFoldDB" id="A0A9X9M1I0"/>
<sequence length="82" mass="8863">VNRNVITTVVSILLQGTGIRDLLQAIGQTSLQPHSPSPTFYATCLYPPSQQHGLSDLVASFAPQAKEHLLKEGLAWLDLQAP</sequence>
<gene>
    <name evidence="1" type="ORF">BN2614_LOCUS4</name>
</gene>
<accession>A0A9X9M1I0</accession>
<comment type="caution">
    <text evidence="1">The sequence shown here is derived from an EMBL/GenBank/DDBJ whole genome shotgun (WGS) entry which is preliminary data.</text>
</comment>
<protein>
    <submittedName>
        <fullName evidence="1">Uncharacterized protein</fullName>
    </submittedName>
</protein>
<evidence type="ECO:0000313" key="2">
    <source>
        <dbReference type="Proteomes" id="UP000269945"/>
    </source>
</evidence>
<dbReference type="Proteomes" id="UP000269945">
    <property type="component" value="Unassembled WGS sequence"/>
</dbReference>
<reference evidence="1 2" key="1">
    <citation type="submission" date="2018-10" db="EMBL/GenBank/DDBJ databases">
        <authorList>
            <person name="Ekblom R."/>
            <person name="Jareborg N."/>
        </authorList>
    </citation>
    <scope>NUCLEOTIDE SEQUENCE [LARGE SCALE GENOMIC DNA]</scope>
    <source>
        <tissue evidence="1">Muscle</tissue>
    </source>
</reference>
<organism evidence="1 2">
    <name type="scientific">Gulo gulo</name>
    <name type="common">Wolverine</name>
    <name type="synonym">Gluton</name>
    <dbReference type="NCBI Taxonomy" id="48420"/>
    <lineage>
        <taxon>Eukaryota</taxon>
        <taxon>Metazoa</taxon>
        <taxon>Chordata</taxon>
        <taxon>Craniata</taxon>
        <taxon>Vertebrata</taxon>
        <taxon>Euteleostomi</taxon>
        <taxon>Mammalia</taxon>
        <taxon>Eutheria</taxon>
        <taxon>Laurasiatheria</taxon>
        <taxon>Carnivora</taxon>
        <taxon>Caniformia</taxon>
        <taxon>Musteloidea</taxon>
        <taxon>Mustelidae</taxon>
        <taxon>Guloninae</taxon>
        <taxon>Gulo</taxon>
    </lineage>
</organism>
<keyword evidence="2" id="KW-1185">Reference proteome</keyword>
<dbReference type="EMBL" id="CYRY02036594">
    <property type="protein sequence ID" value="VCX18877.1"/>
    <property type="molecule type" value="Genomic_DNA"/>
</dbReference>
<feature type="non-terminal residue" evidence="1">
    <location>
        <position position="1"/>
    </location>
</feature>
<proteinExistence type="predicted"/>